<keyword evidence="2" id="KW-0472">Membrane</keyword>
<feature type="transmembrane region" description="Helical" evidence="2">
    <location>
        <begin position="283"/>
        <end position="306"/>
    </location>
</feature>
<dbReference type="Proteomes" id="UP000053789">
    <property type="component" value="Unassembled WGS sequence"/>
</dbReference>
<evidence type="ECO:0000313" key="3">
    <source>
        <dbReference type="EMBL" id="KIW92745.1"/>
    </source>
</evidence>
<evidence type="ECO:0000313" key="4">
    <source>
        <dbReference type="Proteomes" id="UP000053789"/>
    </source>
</evidence>
<reference evidence="3" key="1">
    <citation type="submission" date="2015-01" db="EMBL/GenBank/DDBJ databases">
        <title>The Genome Sequence of Cladophialophora bantiana CBS 173.52.</title>
        <authorList>
            <consortium name="The Broad Institute Genomics Platform"/>
            <person name="Cuomo C."/>
            <person name="de Hoog S."/>
            <person name="Gorbushina A."/>
            <person name="Stielow B."/>
            <person name="Teixiera M."/>
            <person name="Abouelleil A."/>
            <person name="Chapman S.B."/>
            <person name="Priest M."/>
            <person name="Young S.K."/>
            <person name="Wortman J."/>
            <person name="Nusbaum C."/>
            <person name="Birren B."/>
        </authorList>
    </citation>
    <scope>NUCLEOTIDE SEQUENCE [LARGE SCALE GENOMIC DNA]</scope>
    <source>
        <strain evidence="3">CBS 173.52</strain>
    </source>
</reference>
<keyword evidence="2" id="KW-1133">Transmembrane helix</keyword>
<keyword evidence="2" id="KW-0812">Transmembrane</keyword>
<accession>A0A0D2HPH0</accession>
<proteinExistence type="predicted"/>
<feature type="compositionally biased region" description="Polar residues" evidence="1">
    <location>
        <begin position="502"/>
        <end position="518"/>
    </location>
</feature>
<dbReference type="OrthoDB" id="3021074at2759"/>
<feature type="transmembrane region" description="Helical" evidence="2">
    <location>
        <begin position="153"/>
        <end position="176"/>
    </location>
</feature>
<dbReference type="RefSeq" id="XP_016619414.1">
    <property type="nucleotide sequence ID" value="XM_016764332.1"/>
</dbReference>
<gene>
    <name evidence="3" type="ORF">Z519_06593</name>
</gene>
<organism evidence="3 4">
    <name type="scientific">Cladophialophora bantiana (strain ATCC 10958 / CBS 173.52 / CDC B-1940 / NIH 8579)</name>
    <name type="common">Xylohypha bantiana</name>
    <dbReference type="NCBI Taxonomy" id="1442370"/>
    <lineage>
        <taxon>Eukaryota</taxon>
        <taxon>Fungi</taxon>
        <taxon>Dikarya</taxon>
        <taxon>Ascomycota</taxon>
        <taxon>Pezizomycotina</taxon>
        <taxon>Eurotiomycetes</taxon>
        <taxon>Chaetothyriomycetidae</taxon>
        <taxon>Chaetothyriales</taxon>
        <taxon>Herpotrichiellaceae</taxon>
        <taxon>Cladophialophora</taxon>
    </lineage>
</organism>
<dbReference type="AlphaFoldDB" id="A0A0D2HPH0"/>
<feature type="compositionally biased region" description="Polar residues" evidence="1">
    <location>
        <begin position="536"/>
        <end position="545"/>
    </location>
</feature>
<protein>
    <submittedName>
        <fullName evidence="3">Uncharacterized protein</fullName>
    </submittedName>
</protein>
<dbReference type="VEuPathDB" id="FungiDB:Z519_06593"/>
<sequence length="545" mass="61484">MAITNISFDQPVIAQEVTCYYPISDIYAPTPRYLYYVLLALSFITPSHGWVAHIIFGAAVSYAATASLEAFILLSAHLGLPPAENVTIAYLDPGNLTGISNDLQALVTSTTNVPVQPDYLELDIDAVTCIVITAYLVGLPLQCWSSTARTSRILHLLIFIWNVIMLAGSISVLVLWPTLNVGSPQYRFCYSGIMDGNTMQSSGWDDQYWAGSWNSTVWDLFGPSVIDNERWLNLSTNCFYPCFNTSQILRESTRLRATVVSTDAPGRSLHTWNMWEGDEFQPLVYTAIAGFTAAQLFLLVVGRLNLCTSRVPIHRPFQLWFRRKEIFGAFKADIRAGWSNTKCFLRHPTPFFASIRNVRFHHAAKVTRIHKHPVSHFVIDVLTLCVLLGVMVLGPLIIVAFIIWIESYIHSDGEPNEQVQAVGQWQFIVQIVIVILAAVILRLRYKVASEEEIQRDLRHAKAQVEKLERIAETKRMHKAHSAARREERERYTRFFRRRKRNAGSQEGEQKHVSASSASAEGVQGVSQEMREEKRQLASQSSGPEP</sequence>
<feature type="region of interest" description="Disordered" evidence="1">
    <location>
        <begin position="496"/>
        <end position="545"/>
    </location>
</feature>
<feature type="transmembrane region" description="Helical" evidence="2">
    <location>
        <begin position="425"/>
        <end position="445"/>
    </location>
</feature>
<dbReference type="EMBL" id="KN846988">
    <property type="protein sequence ID" value="KIW92745.1"/>
    <property type="molecule type" value="Genomic_DNA"/>
</dbReference>
<evidence type="ECO:0000256" key="2">
    <source>
        <dbReference type="SAM" id="Phobius"/>
    </source>
</evidence>
<feature type="transmembrane region" description="Helical" evidence="2">
    <location>
        <begin position="33"/>
        <end position="52"/>
    </location>
</feature>
<dbReference type="HOGENOM" id="CLU_043546_0_0_1"/>
<keyword evidence="4" id="KW-1185">Reference proteome</keyword>
<evidence type="ECO:0000256" key="1">
    <source>
        <dbReference type="SAM" id="MobiDB-lite"/>
    </source>
</evidence>
<feature type="transmembrane region" description="Helical" evidence="2">
    <location>
        <begin position="377"/>
        <end position="405"/>
    </location>
</feature>
<name>A0A0D2HPH0_CLAB1</name>
<dbReference type="GeneID" id="27699521"/>
<feature type="transmembrane region" description="Helical" evidence="2">
    <location>
        <begin position="124"/>
        <end position="141"/>
    </location>
</feature>